<dbReference type="RefSeq" id="WP_046502710.1">
    <property type="nucleotide sequence ID" value="NZ_LANI01000002.1"/>
</dbReference>
<sequence>MGLKRKTQNLQELLKTYGTQIPVYLSSQLANDEFKQLRKLIVDQHLKSVDTTTPEKMAAAKRGAAKLIRPHVIGRKGPQYHGFSKKILAGKYETCRIMDALYPVREEKWKAPISRRKDTELSIQDFSFLDNPVGTMEFFRKLTEIEAEALSLIINFDDDQVLDVAPFLVFGVIKQNMLPITKGGHMKPSVMKVIEAVGLRHFLEIGPFMSLKNKKDVWAFPMKQKNIPAKKSYSKLALEPTTKEKIQDQLVIKINEWLNQIGLEFSQSGRNQLNVMAGEALDNGERHSNPESETGNWTIAGFMAKRGNGSSSTAYEYVCHLSIMSVGSSIGETIESTPESAHKKIESYCDKHEKHLIKRKFNRETLRTVCALQDGVSRFDQEKEGISGGVGIMEFVSLMNDLGSSPIVKRKPQLTIVSGKSCIMFKEQYSNGVSKGPEEPRMQWFNAKNSLDYPPDEDYVFDLPYKLQGTIVTMRFTLDEGYLQEKVGENG</sequence>
<proteinExistence type="predicted"/>
<organism evidence="1 2">
    <name type="scientific">Kiloniella litopenaei</name>
    <dbReference type="NCBI Taxonomy" id="1549748"/>
    <lineage>
        <taxon>Bacteria</taxon>
        <taxon>Pseudomonadati</taxon>
        <taxon>Pseudomonadota</taxon>
        <taxon>Alphaproteobacteria</taxon>
        <taxon>Rhodospirillales</taxon>
        <taxon>Kiloniellaceae</taxon>
        <taxon>Kiloniella</taxon>
    </lineage>
</organism>
<protein>
    <submittedName>
        <fullName evidence="1">Uncharacterized protein</fullName>
    </submittedName>
</protein>
<dbReference type="EMBL" id="LANI01000002">
    <property type="protein sequence ID" value="KKJ78288.1"/>
    <property type="molecule type" value="Genomic_DNA"/>
</dbReference>
<evidence type="ECO:0000313" key="2">
    <source>
        <dbReference type="Proteomes" id="UP000034491"/>
    </source>
</evidence>
<gene>
    <name evidence="1" type="ORF">WH95_02975</name>
</gene>
<dbReference type="OrthoDB" id="8420265at2"/>
<reference evidence="1 2" key="1">
    <citation type="submission" date="2015-03" db="EMBL/GenBank/DDBJ databases">
        <title>Genome sequence of Kiloniella sp. P1-1, isolated from the gut microflora of Pacific white shrimp, Penaeus vannamei.</title>
        <authorList>
            <person name="Shao Z."/>
            <person name="Wang L."/>
            <person name="Li X."/>
        </authorList>
    </citation>
    <scope>NUCLEOTIDE SEQUENCE [LARGE SCALE GENOMIC DNA]</scope>
    <source>
        <strain evidence="1 2">P1-1</strain>
    </source>
</reference>
<accession>A0A0M2RFG2</accession>
<comment type="caution">
    <text evidence="1">The sequence shown here is derived from an EMBL/GenBank/DDBJ whole genome shotgun (WGS) entry which is preliminary data.</text>
</comment>
<dbReference type="STRING" id="1549748.WH95_02975"/>
<evidence type="ECO:0000313" key="1">
    <source>
        <dbReference type="EMBL" id="KKJ78288.1"/>
    </source>
</evidence>
<name>A0A0M2RFG2_9PROT</name>
<dbReference type="AlphaFoldDB" id="A0A0M2RFG2"/>
<keyword evidence="2" id="KW-1185">Reference proteome</keyword>
<dbReference type="Proteomes" id="UP000034491">
    <property type="component" value="Unassembled WGS sequence"/>
</dbReference>